<evidence type="ECO:0000256" key="6">
    <source>
        <dbReference type="ARBA" id="ARBA00023136"/>
    </source>
</evidence>
<feature type="transmembrane region" description="Helical" evidence="7">
    <location>
        <begin position="233"/>
        <end position="253"/>
    </location>
</feature>
<protein>
    <submittedName>
        <fullName evidence="9">Predicted arabinose efflux permease, MFS family</fullName>
    </submittedName>
</protein>
<gene>
    <name evidence="9" type="ORF">SAMN05216187_11145</name>
</gene>
<dbReference type="Pfam" id="PF07690">
    <property type="entry name" value="MFS_1"/>
    <property type="match status" value="1"/>
</dbReference>
<dbReference type="GO" id="GO:0005886">
    <property type="term" value="C:plasma membrane"/>
    <property type="evidence" value="ECO:0007669"/>
    <property type="project" value="UniProtKB-SubCell"/>
</dbReference>
<feature type="transmembrane region" description="Helical" evidence="7">
    <location>
        <begin position="172"/>
        <end position="192"/>
    </location>
</feature>
<keyword evidence="5 7" id="KW-1133">Transmembrane helix</keyword>
<feature type="transmembrane region" description="Helical" evidence="7">
    <location>
        <begin position="387"/>
        <end position="409"/>
    </location>
</feature>
<feature type="transmembrane region" description="Helical" evidence="7">
    <location>
        <begin position="265"/>
        <end position="283"/>
    </location>
</feature>
<comment type="subcellular location">
    <subcellularLocation>
        <location evidence="1">Cell membrane</location>
        <topology evidence="1">Multi-pass membrane protein</topology>
    </subcellularLocation>
</comment>
<dbReference type="InterPro" id="IPR020846">
    <property type="entry name" value="MFS_dom"/>
</dbReference>
<evidence type="ECO:0000256" key="5">
    <source>
        <dbReference type="ARBA" id="ARBA00022989"/>
    </source>
</evidence>
<dbReference type="PANTHER" id="PTHR43124">
    <property type="entry name" value="PURINE EFFLUX PUMP PBUE"/>
    <property type="match status" value="1"/>
</dbReference>
<dbReference type="AlphaFoldDB" id="A0A1G9D986"/>
<keyword evidence="3" id="KW-1003">Cell membrane</keyword>
<reference evidence="10" key="1">
    <citation type="submission" date="2016-10" db="EMBL/GenBank/DDBJ databases">
        <authorList>
            <person name="Varghese N."/>
            <person name="Submissions S."/>
        </authorList>
    </citation>
    <scope>NUCLEOTIDE SEQUENCE [LARGE SCALE GENOMIC DNA]</scope>
    <source>
        <strain evidence="10">CGMCC 1.8911</strain>
    </source>
</reference>
<feature type="transmembrane region" description="Helical" evidence="7">
    <location>
        <begin position="12"/>
        <end position="32"/>
    </location>
</feature>
<sequence length="418" mass="45238">MNELEKNGSQYYKKIIVALVLGWVAIWIYRTILTPIYPQIQSSLGDVSQSQIGLIASVYFFAYTGMQIPAGALADKFGQKAVLIPAFIGFAIGAVVLGTSSTIIQVYIGSLIAGLATGSYYESAYSLSAKHVPKDKKTFANAIISSSSAVGMVIGLIGSSVLVGGLNIEWNWMLYGTALIILGVTFVFFINIKSDKKAAVIENPENAEATSADIVTDQENDVSLFSSKHITVYFTYFAVCYGYYMIVTWLPSFLVAEKGFAQSDVGYVSALVAVAGIPGALIFARLIDRRQQDRLKYILMLLIVAAIMIGLTVYSPAPWVLYIALIIYGLMGKLAIDPVLITYVSDSVPEHKTAKALGLFNFFGMASSVVAPWLTGYIGDVTGSQVLAFYIGSIILLAAAVFFFFVIYLRSGKEVSSH</sequence>
<dbReference type="Gene3D" id="1.20.1250.20">
    <property type="entry name" value="MFS general substrate transporter like domains"/>
    <property type="match status" value="2"/>
</dbReference>
<evidence type="ECO:0000313" key="9">
    <source>
        <dbReference type="EMBL" id="SDK60314.1"/>
    </source>
</evidence>
<feature type="transmembrane region" description="Helical" evidence="7">
    <location>
        <begin position="104"/>
        <end position="121"/>
    </location>
</feature>
<name>A0A1G9D986_9STAP</name>
<dbReference type="RefSeq" id="WP_092599247.1">
    <property type="nucleotide sequence ID" value="NZ_FNFI01000011.1"/>
</dbReference>
<evidence type="ECO:0000256" key="1">
    <source>
        <dbReference type="ARBA" id="ARBA00004651"/>
    </source>
</evidence>
<feature type="transmembrane region" description="Helical" evidence="7">
    <location>
        <begin position="52"/>
        <end position="74"/>
    </location>
</feature>
<evidence type="ECO:0000256" key="4">
    <source>
        <dbReference type="ARBA" id="ARBA00022692"/>
    </source>
</evidence>
<feature type="transmembrane region" description="Helical" evidence="7">
    <location>
        <begin position="81"/>
        <end position="98"/>
    </location>
</feature>
<dbReference type="PANTHER" id="PTHR43124:SF3">
    <property type="entry name" value="CHLORAMPHENICOL EFFLUX PUMP RV0191"/>
    <property type="match status" value="1"/>
</dbReference>
<evidence type="ECO:0000256" key="3">
    <source>
        <dbReference type="ARBA" id="ARBA00022475"/>
    </source>
</evidence>
<dbReference type="InterPro" id="IPR050189">
    <property type="entry name" value="MFS_Efflux_Transporters"/>
</dbReference>
<dbReference type="InterPro" id="IPR036259">
    <property type="entry name" value="MFS_trans_sf"/>
</dbReference>
<keyword evidence="4 7" id="KW-0812">Transmembrane</keyword>
<accession>A0A1G9D986</accession>
<evidence type="ECO:0000256" key="2">
    <source>
        <dbReference type="ARBA" id="ARBA00022448"/>
    </source>
</evidence>
<feature type="transmembrane region" description="Helical" evidence="7">
    <location>
        <begin position="142"/>
        <end position="166"/>
    </location>
</feature>
<feature type="transmembrane region" description="Helical" evidence="7">
    <location>
        <begin position="295"/>
        <end position="314"/>
    </location>
</feature>
<feature type="domain" description="Major facilitator superfamily (MFS) profile" evidence="8">
    <location>
        <begin position="15"/>
        <end position="411"/>
    </location>
</feature>
<evidence type="ECO:0000313" key="10">
    <source>
        <dbReference type="Proteomes" id="UP000242700"/>
    </source>
</evidence>
<organism evidence="9 10">
    <name type="scientific">Jeotgalicoccus aerolatus</name>
    <dbReference type="NCBI Taxonomy" id="709510"/>
    <lineage>
        <taxon>Bacteria</taxon>
        <taxon>Bacillati</taxon>
        <taxon>Bacillota</taxon>
        <taxon>Bacilli</taxon>
        <taxon>Bacillales</taxon>
        <taxon>Staphylococcaceae</taxon>
        <taxon>Jeotgalicoccus</taxon>
    </lineage>
</organism>
<proteinExistence type="predicted"/>
<keyword evidence="2" id="KW-0813">Transport</keyword>
<dbReference type="SUPFAM" id="SSF103473">
    <property type="entry name" value="MFS general substrate transporter"/>
    <property type="match status" value="1"/>
</dbReference>
<feature type="transmembrane region" description="Helical" evidence="7">
    <location>
        <begin position="356"/>
        <end position="375"/>
    </location>
</feature>
<dbReference type="GO" id="GO:0022857">
    <property type="term" value="F:transmembrane transporter activity"/>
    <property type="evidence" value="ECO:0007669"/>
    <property type="project" value="InterPro"/>
</dbReference>
<dbReference type="STRING" id="586411.SAMN05216187_11145"/>
<dbReference type="InterPro" id="IPR011701">
    <property type="entry name" value="MFS"/>
</dbReference>
<feature type="transmembrane region" description="Helical" evidence="7">
    <location>
        <begin position="320"/>
        <end position="344"/>
    </location>
</feature>
<dbReference type="OrthoDB" id="9773404at2"/>
<dbReference type="EMBL" id="FNFI01000011">
    <property type="protein sequence ID" value="SDK60314.1"/>
    <property type="molecule type" value="Genomic_DNA"/>
</dbReference>
<dbReference type="Proteomes" id="UP000242700">
    <property type="component" value="Unassembled WGS sequence"/>
</dbReference>
<dbReference type="PROSITE" id="PS50850">
    <property type="entry name" value="MFS"/>
    <property type="match status" value="1"/>
</dbReference>
<evidence type="ECO:0000259" key="8">
    <source>
        <dbReference type="PROSITE" id="PS50850"/>
    </source>
</evidence>
<keyword evidence="6 7" id="KW-0472">Membrane</keyword>
<evidence type="ECO:0000256" key="7">
    <source>
        <dbReference type="SAM" id="Phobius"/>
    </source>
</evidence>